<dbReference type="PANTHER" id="PTHR10696">
    <property type="entry name" value="GAMMA-BUTYROBETAINE HYDROXYLASE-RELATED"/>
    <property type="match status" value="1"/>
</dbReference>
<dbReference type="GO" id="GO:0005739">
    <property type="term" value="C:mitochondrion"/>
    <property type="evidence" value="ECO:0007669"/>
    <property type="project" value="TreeGrafter"/>
</dbReference>
<dbReference type="Gene3D" id="3.60.130.10">
    <property type="entry name" value="Clavaminate synthase-like"/>
    <property type="match status" value="1"/>
</dbReference>
<dbReference type="Proteomes" id="UP000324832">
    <property type="component" value="Unassembled WGS sequence"/>
</dbReference>
<evidence type="ECO:0000256" key="9">
    <source>
        <dbReference type="ARBA" id="ARBA00023004"/>
    </source>
</evidence>
<keyword evidence="5" id="KW-0479">Metal-binding</keyword>
<comment type="cofactor">
    <cofactor evidence="2">
        <name>L-ascorbate</name>
        <dbReference type="ChEBI" id="CHEBI:38290"/>
    </cofactor>
</comment>
<evidence type="ECO:0000313" key="12">
    <source>
        <dbReference type="EMBL" id="VVC95276.1"/>
    </source>
</evidence>
<dbReference type="InterPro" id="IPR038492">
    <property type="entry name" value="GBBH-like_N_sf"/>
</dbReference>
<sequence length="411" mass="47945">MFTSRTFKINKICEYLLNAKVKRCYPKHILSNRSVHDVIDVDINGVKLIFPNVWLRDNCQCEQCFHVTAKSRIIDYNNFNVDTKPVKVTKNSNSLQVTWDDGHKSKYGFNWLKLRSFSPKYQKKYNDDIYRSPKIVWHGKDFYEICKKHDYKDIVSSDEALHKWLNDTSVYGVSVIEKTPNSETAIDEIVKTVGFTKRTHYGEKFVVQNVTNTSNVAYLSSSLQIHTDLPYYEYCPGVNMLHFLVQTKGEGGENILSDGHYTAKYIKDNFPEDFKLLTNVQVEWSDVGEEAGNKFYKLYRAPIIEIDSNDEINRINFSIPQRGSHFPGSIEDVVPWYKALKLFFNLNKKFAAKFKTPEGNILVFDNIRLLHGRNKYEDSENNVRKLIGAYIDWDEIYSRLRCVKVKLNLID</sequence>
<evidence type="ECO:0000256" key="7">
    <source>
        <dbReference type="ARBA" id="ARBA00022964"/>
    </source>
</evidence>
<dbReference type="InterPro" id="IPR042098">
    <property type="entry name" value="TauD-like_sf"/>
</dbReference>
<keyword evidence="7" id="KW-0223">Dioxygenase</keyword>
<evidence type="ECO:0000256" key="6">
    <source>
        <dbReference type="ARBA" id="ARBA00022873"/>
    </source>
</evidence>
<evidence type="ECO:0000259" key="10">
    <source>
        <dbReference type="Pfam" id="PF02668"/>
    </source>
</evidence>
<dbReference type="Gene3D" id="3.30.2020.30">
    <property type="match status" value="1"/>
</dbReference>
<dbReference type="InterPro" id="IPR050411">
    <property type="entry name" value="AlphaKG_dependent_hydroxylases"/>
</dbReference>
<dbReference type="PANTHER" id="PTHR10696:SF33">
    <property type="entry name" value="GAMMA-BUTYROBETAINE DIOXYGENASE"/>
    <property type="match status" value="1"/>
</dbReference>
<keyword evidence="8" id="KW-0560">Oxidoreductase</keyword>
<dbReference type="AlphaFoldDB" id="A0A5E4QC16"/>
<proteinExistence type="inferred from homology"/>
<evidence type="ECO:0000259" key="11">
    <source>
        <dbReference type="Pfam" id="PF06155"/>
    </source>
</evidence>
<evidence type="ECO:0000313" key="13">
    <source>
        <dbReference type="Proteomes" id="UP000324832"/>
    </source>
</evidence>
<evidence type="ECO:0000256" key="2">
    <source>
        <dbReference type="ARBA" id="ARBA00001961"/>
    </source>
</evidence>
<evidence type="ECO:0000256" key="4">
    <source>
        <dbReference type="ARBA" id="ARBA00008654"/>
    </source>
</evidence>
<protein>
    <recommendedName>
        <fullName evidence="14">Gamma-butyrobetaine dioxygenase</fullName>
    </recommendedName>
</protein>
<keyword evidence="9" id="KW-0408">Iron</keyword>
<organism evidence="12 13">
    <name type="scientific">Leptidea sinapis</name>
    <dbReference type="NCBI Taxonomy" id="189913"/>
    <lineage>
        <taxon>Eukaryota</taxon>
        <taxon>Metazoa</taxon>
        <taxon>Ecdysozoa</taxon>
        <taxon>Arthropoda</taxon>
        <taxon>Hexapoda</taxon>
        <taxon>Insecta</taxon>
        <taxon>Pterygota</taxon>
        <taxon>Neoptera</taxon>
        <taxon>Endopterygota</taxon>
        <taxon>Lepidoptera</taxon>
        <taxon>Glossata</taxon>
        <taxon>Ditrysia</taxon>
        <taxon>Papilionoidea</taxon>
        <taxon>Pieridae</taxon>
        <taxon>Dismorphiinae</taxon>
        <taxon>Leptidea</taxon>
    </lineage>
</organism>
<accession>A0A5E4QC16</accession>
<feature type="domain" description="Gamma-butyrobetaine hydroxylase-like N-terminal" evidence="11">
    <location>
        <begin position="45"/>
        <end position="112"/>
    </location>
</feature>
<dbReference type="UniPathway" id="UPA00118"/>
<reference evidence="12 13" key="1">
    <citation type="submission" date="2017-07" db="EMBL/GenBank/DDBJ databases">
        <authorList>
            <person name="Talla V."/>
            <person name="Backstrom N."/>
        </authorList>
    </citation>
    <scope>NUCLEOTIDE SEQUENCE [LARGE SCALE GENOMIC DNA]</scope>
</reference>
<dbReference type="CDD" id="cd00250">
    <property type="entry name" value="CAS_like"/>
    <property type="match status" value="1"/>
</dbReference>
<dbReference type="Pfam" id="PF06155">
    <property type="entry name" value="GBBH-like_N"/>
    <property type="match status" value="1"/>
</dbReference>
<dbReference type="Pfam" id="PF02668">
    <property type="entry name" value="TauD"/>
    <property type="match status" value="1"/>
</dbReference>
<evidence type="ECO:0000256" key="8">
    <source>
        <dbReference type="ARBA" id="ARBA00023002"/>
    </source>
</evidence>
<dbReference type="FunFam" id="3.30.2020.30:FF:000002">
    <property type="entry name" value="Putative gamma-butyrobetaine dioxygenase"/>
    <property type="match status" value="1"/>
</dbReference>
<dbReference type="EMBL" id="FZQP02002249">
    <property type="protein sequence ID" value="VVC95276.1"/>
    <property type="molecule type" value="Genomic_DNA"/>
</dbReference>
<dbReference type="GO" id="GO:0045329">
    <property type="term" value="P:carnitine biosynthetic process"/>
    <property type="evidence" value="ECO:0007669"/>
    <property type="project" value="UniProtKB-UniPathway"/>
</dbReference>
<dbReference type="GO" id="GO:0046872">
    <property type="term" value="F:metal ion binding"/>
    <property type="evidence" value="ECO:0007669"/>
    <property type="project" value="UniProtKB-KW"/>
</dbReference>
<evidence type="ECO:0000256" key="1">
    <source>
        <dbReference type="ARBA" id="ARBA00001954"/>
    </source>
</evidence>
<dbReference type="InterPro" id="IPR003819">
    <property type="entry name" value="TauD/TfdA-like"/>
</dbReference>
<dbReference type="SUPFAM" id="SSF51197">
    <property type="entry name" value="Clavaminate synthase-like"/>
    <property type="match status" value="1"/>
</dbReference>
<dbReference type="GO" id="GO:0016706">
    <property type="term" value="F:2-oxoglutarate-dependent dioxygenase activity"/>
    <property type="evidence" value="ECO:0007669"/>
    <property type="project" value="UniProtKB-ARBA"/>
</dbReference>
<name>A0A5E4QC16_9NEOP</name>
<comment type="cofactor">
    <cofactor evidence="1">
        <name>Fe(2+)</name>
        <dbReference type="ChEBI" id="CHEBI:29033"/>
    </cofactor>
</comment>
<dbReference type="FunFam" id="3.60.130.10:FF:000001">
    <property type="entry name" value="Trimethyllysine dioxygenase, mitochondrial"/>
    <property type="match status" value="1"/>
</dbReference>
<dbReference type="InterPro" id="IPR010376">
    <property type="entry name" value="GBBH-like_N"/>
</dbReference>
<gene>
    <name evidence="12" type="ORF">LSINAPIS_LOCUS7028</name>
</gene>
<evidence type="ECO:0000256" key="5">
    <source>
        <dbReference type="ARBA" id="ARBA00022723"/>
    </source>
</evidence>
<comment type="pathway">
    <text evidence="3">Amine and polyamine biosynthesis; carnitine biosynthesis.</text>
</comment>
<evidence type="ECO:0000256" key="3">
    <source>
        <dbReference type="ARBA" id="ARBA00005022"/>
    </source>
</evidence>
<comment type="similarity">
    <text evidence="4">Belongs to the gamma-BBH/TMLD family.</text>
</comment>
<keyword evidence="6" id="KW-0124">Carnitine biosynthesis</keyword>
<keyword evidence="13" id="KW-1185">Reference proteome</keyword>
<feature type="domain" description="TauD/TfdA-like" evidence="10">
    <location>
        <begin position="149"/>
        <end position="390"/>
    </location>
</feature>
<evidence type="ECO:0008006" key="14">
    <source>
        <dbReference type="Google" id="ProtNLM"/>
    </source>
</evidence>